<feature type="compositionally biased region" description="Basic and acidic residues" evidence="6">
    <location>
        <begin position="551"/>
        <end position="562"/>
    </location>
</feature>
<keyword evidence="10" id="KW-1185">Reference proteome</keyword>
<feature type="compositionally biased region" description="Low complexity" evidence="6">
    <location>
        <begin position="149"/>
        <end position="176"/>
    </location>
</feature>
<sequence length="927" mass="103863">MPTCRRKRVLLTEPSPQLLADLEAEPNKEVFYLAQTGEIFPDYESYSSRLSFYKTKQFQCDVTGKGGLDFFQALDSEQQEARTLHARFPEQLKGPVLRAVQWQVMGRLDHLVEAVFDRFKDRYFDGERVFIDLNGEKFWGRIVKVVPPGATAPPTTSTKRPRASSSAQPAPSATPTKVHSIGGDLKTPIDVVNSKDDPAAYVYQIHMIDEAGNHTGSTGQSNGDHPKRQPGSMVDVHAVSMSRDRLAFSKSILRRFIRDCVDRDAAIASPWTVKRAIAERYGVEVDMPEETRKGVDEIKRGEIQKRRKVATPPKKEGPPAKKQKKISAEERAQMLKEEEEELALIEAEERARELAMANAPKKKKKPVKFPAEDMDVRLTEKEKKSGASLVRPIPNRDLPFDSCGPGVFESFLMSWNFLHVFSAPLNLSTFTLDEYEHALRHSTTDPPCALITESHQALMSVLRNQQAAKHHPAVVSLMNTEDGPEDVVSSEELLRRIEDVGNTWEMGLNAAGREPWESCLIGCLKDYASIDTFPRLRAILTYLLFDTSDRPPAKNGRAKVEPEQSEWSRPLAEPEDRYPTLPVSDKIAILAYLADLGIASKPIHHYMDNCETKLTELRKEKIEVNREKKNLAEKMSAVVEKAGVAGGDDPMQVDEDSAGSDAEDSASLLAAPLDGSEAGSSAGGAARAATGTMRQRLLRQKAQNHALAKQQELAKSKNKGAAAALAEYRRLTDEVAKQDRKLENIEREFRKLLGVVRLRPMGKDRFYNRIWWLDGLGGGNLVGSSGQALYGAGRVFIQGASEIDREMLGVRENEDGDVQERREAEETPEAMLKSNEWAVYDDADQLEEFFAWLNPKGNREVVLKNQLFKWWDHIIAGVRKRQSDATTAVKVLDARRSTRGRNSSAVNELMREPYMLWTNKLSKQSKS</sequence>
<dbReference type="Pfam" id="PF15612">
    <property type="entry name" value="WHIM1"/>
    <property type="match status" value="1"/>
</dbReference>
<name>A0A165NFU7_EXIGL</name>
<feature type="compositionally biased region" description="Low complexity" evidence="6">
    <location>
        <begin position="665"/>
        <end position="691"/>
    </location>
</feature>
<dbReference type="PANTHER" id="PTHR32075:SF6">
    <property type="entry name" value="ISWI CHROMATIN-REMODELING COMPLEX SUBUNIT YPL216W-RELATED"/>
    <property type="match status" value="1"/>
</dbReference>
<comment type="subcellular location">
    <subcellularLocation>
        <location evidence="1 4">Nucleus</location>
    </subcellularLocation>
</comment>
<accession>A0A165NFU7</accession>
<dbReference type="STRING" id="1314781.A0A165NFU7"/>
<dbReference type="GO" id="GO:0031509">
    <property type="term" value="P:subtelomeric heterochromatin formation"/>
    <property type="evidence" value="ECO:0007669"/>
    <property type="project" value="TreeGrafter"/>
</dbReference>
<feature type="compositionally biased region" description="Acidic residues" evidence="6">
    <location>
        <begin position="651"/>
        <end position="664"/>
    </location>
</feature>
<dbReference type="InterPro" id="IPR028941">
    <property type="entry name" value="WHIM2_dom"/>
</dbReference>
<feature type="region of interest" description="Disordered" evidence="6">
    <location>
        <begin position="149"/>
        <end position="184"/>
    </location>
</feature>
<dbReference type="GO" id="GO:0000785">
    <property type="term" value="C:chromatin"/>
    <property type="evidence" value="ECO:0007669"/>
    <property type="project" value="UniProtKB-ARBA"/>
</dbReference>
<evidence type="ECO:0000256" key="6">
    <source>
        <dbReference type="SAM" id="MobiDB-lite"/>
    </source>
</evidence>
<feature type="coiled-coil region" evidence="5">
    <location>
        <begin position="699"/>
        <end position="748"/>
    </location>
</feature>
<feature type="region of interest" description="Disordered" evidence="6">
    <location>
        <begin position="551"/>
        <end position="576"/>
    </location>
</feature>
<dbReference type="Pfam" id="PF02791">
    <property type="entry name" value="DDT"/>
    <property type="match status" value="1"/>
</dbReference>
<feature type="domain" description="DDT" evidence="7">
    <location>
        <begin position="405"/>
        <end position="468"/>
    </location>
</feature>
<reference evidence="9 10" key="1">
    <citation type="journal article" date="2016" name="Mol. Biol. Evol.">
        <title>Comparative Genomics of Early-Diverging Mushroom-Forming Fungi Provides Insights into the Origins of Lignocellulose Decay Capabilities.</title>
        <authorList>
            <person name="Nagy L.G."/>
            <person name="Riley R."/>
            <person name="Tritt A."/>
            <person name="Adam C."/>
            <person name="Daum C."/>
            <person name="Floudas D."/>
            <person name="Sun H."/>
            <person name="Yadav J.S."/>
            <person name="Pangilinan J."/>
            <person name="Larsson K.H."/>
            <person name="Matsuura K."/>
            <person name="Barry K."/>
            <person name="Labutti K."/>
            <person name="Kuo R."/>
            <person name="Ohm R.A."/>
            <person name="Bhattacharya S.S."/>
            <person name="Shirouzu T."/>
            <person name="Yoshinaga Y."/>
            <person name="Martin F.M."/>
            <person name="Grigoriev I.V."/>
            <person name="Hibbett D.S."/>
        </authorList>
    </citation>
    <scope>NUCLEOTIDE SEQUENCE [LARGE SCALE GENOMIC DNA]</scope>
    <source>
        <strain evidence="9 10">HHB12029</strain>
    </source>
</reference>
<evidence type="ECO:0000259" key="8">
    <source>
        <dbReference type="PROSITE" id="PS51136"/>
    </source>
</evidence>
<protein>
    <recommendedName>
        <fullName evidence="11">WAC domain-containing protein</fullName>
    </recommendedName>
</protein>
<feature type="region of interest" description="Disordered" evidence="6">
    <location>
        <begin position="212"/>
        <end position="231"/>
    </location>
</feature>
<feature type="domain" description="WAC" evidence="8">
    <location>
        <begin position="28"/>
        <end position="137"/>
    </location>
</feature>
<evidence type="ECO:0008006" key="11">
    <source>
        <dbReference type="Google" id="ProtNLM"/>
    </source>
</evidence>
<feature type="region of interest" description="Disordered" evidence="6">
    <location>
        <begin position="644"/>
        <end position="694"/>
    </location>
</feature>
<dbReference type="EMBL" id="KV425899">
    <property type="protein sequence ID" value="KZW00685.1"/>
    <property type="molecule type" value="Genomic_DNA"/>
</dbReference>
<dbReference type="PROSITE" id="PS50827">
    <property type="entry name" value="DDT"/>
    <property type="match status" value="1"/>
</dbReference>
<evidence type="ECO:0000256" key="5">
    <source>
        <dbReference type="SAM" id="Coils"/>
    </source>
</evidence>
<dbReference type="GO" id="GO:0000781">
    <property type="term" value="C:chromosome, telomeric region"/>
    <property type="evidence" value="ECO:0007669"/>
    <property type="project" value="GOC"/>
</dbReference>
<evidence type="ECO:0000256" key="3">
    <source>
        <dbReference type="ARBA" id="ARBA00023242"/>
    </source>
</evidence>
<dbReference type="GO" id="GO:0005634">
    <property type="term" value="C:nucleus"/>
    <property type="evidence" value="ECO:0007669"/>
    <property type="project" value="UniProtKB-SubCell"/>
</dbReference>
<feature type="compositionally biased region" description="Polar residues" evidence="6">
    <location>
        <begin position="214"/>
        <end position="223"/>
    </location>
</feature>
<dbReference type="PROSITE" id="PS51136">
    <property type="entry name" value="WAC"/>
    <property type="match status" value="1"/>
</dbReference>
<feature type="coiled-coil region" evidence="5">
    <location>
        <begin position="328"/>
        <end position="357"/>
    </location>
</feature>
<gene>
    <name evidence="9" type="ORF">EXIGLDRAFT_639080</name>
</gene>
<proteinExistence type="predicted"/>
<dbReference type="InParanoid" id="A0A165NFU7"/>
<dbReference type="Pfam" id="PF10537">
    <property type="entry name" value="WAC_Acf1_DNA_bd"/>
    <property type="match status" value="1"/>
</dbReference>
<dbReference type="OrthoDB" id="332390at2759"/>
<dbReference type="PANTHER" id="PTHR32075">
    <property type="entry name" value="ISWI CHROMATIN-REMODELING COMPLEX SUBUNIT YPL216W-RELATED"/>
    <property type="match status" value="1"/>
</dbReference>
<dbReference type="AlphaFoldDB" id="A0A165NFU7"/>
<evidence type="ECO:0000313" key="10">
    <source>
        <dbReference type="Proteomes" id="UP000077266"/>
    </source>
</evidence>
<keyword evidence="3 4" id="KW-0539">Nucleus</keyword>
<organism evidence="9 10">
    <name type="scientific">Exidia glandulosa HHB12029</name>
    <dbReference type="NCBI Taxonomy" id="1314781"/>
    <lineage>
        <taxon>Eukaryota</taxon>
        <taxon>Fungi</taxon>
        <taxon>Dikarya</taxon>
        <taxon>Basidiomycota</taxon>
        <taxon>Agaricomycotina</taxon>
        <taxon>Agaricomycetes</taxon>
        <taxon>Auriculariales</taxon>
        <taxon>Exidiaceae</taxon>
        <taxon>Exidia</taxon>
    </lineage>
</organism>
<dbReference type="Pfam" id="PF15613">
    <property type="entry name" value="WSD"/>
    <property type="match status" value="1"/>
</dbReference>
<evidence type="ECO:0000256" key="4">
    <source>
        <dbReference type="PROSITE-ProRule" id="PRU00475"/>
    </source>
</evidence>
<dbReference type="Proteomes" id="UP000077266">
    <property type="component" value="Unassembled WGS sequence"/>
</dbReference>
<evidence type="ECO:0000256" key="1">
    <source>
        <dbReference type="ARBA" id="ARBA00004123"/>
    </source>
</evidence>
<feature type="region of interest" description="Disordered" evidence="6">
    <location>
        <begin position="300"/>
        <end position="327"/>
    </location>
</feature>
<evidence type="ECO:0000313" key="9">
    <source>
        <dbReference type="EMBL" id="KZW00685.1"/>
    </source>
</evidence>
<evidence type="ECO:0000256" key="2">
    <source>
        <dbReference type="ARBA" id="ARBA00023054"/>
    </source>
</evidence>
<dbReference type="InterPro" id="IPR013136">
    <property type="entry name" value="WSTF_Acf1_Cbp146"/>
</dbReference>
<evidence type="ECO:0000259" key="7">
    <source>
        <dbReference type="PROSITE" id="PS50827"/>
    </source>
</evidence>
<keyword evidence="2 5" id="KW-0175">Coiled coil</keyword>
<feature type="coiled-coil region" evidence="5">
    <location>
        <begin position="607"/>
        <end position="634"/>
    </location>
</feature>
<dbReference type="InterPro" id="IPR018501">
    <property type="entry name" value="DDT_dom"/>
</dbReference>
<dbReference type="InterPro" id="IPR028942">
    <property type="entry name" value="WHIM1_dom"/>
</dbReference>